<keyword evidence="5 7" id="KW-0472">Membrane</keyword>
<comment type="subcellular location">
    <subcellularLocation>
        <location evidence="1">Membrane</location>
        <topology evidence="1">Multi-pass membrane protein</topology>
    </subcellularLocation>
</comment>
<dbReference type="AlphaFoldDB" id="A0A5N3VKW0"/>
<evidence type="ECO:0000256" key="2">
    <source>
        <dbReference type="ARBA" id="ARBA00005585"/>
    </source>
</evidence>
<dbReference type="PANTHER" id="PTHR10796:SF60">
    <property type="entry name" value="PATCHED DOMAIN-CONTAINING PROTEIN 3"/>
    <property type="match status" value="1"/>
</dbReference>
<dbReference type="EMBL" id="VCEA01000002">
    <property type="protein sequence ID" value="KAB0349960.1"/>
    <property type="molecule type" value="Genomic_DNA"/>
</dbReference>
<dbReference type="InterPro" id="IPR000731">
    <property type="entry name" value="SSD"/>
</dbReference>
<dbReference type="Proteomes" id="UP000326458">
    <property type="component" value="Unassembled WGS sequence"/>
</dbReference>
<feature type="domain" description="SSD" evidence="8">
    <location>
        <begin position="1"/>
        <end position="86"/>
    </location>
</feature>
<name>A0A5N3VKW0_MUNMU</name>
<gene>
    <name evidence="9" type="ORF">FD754_014817</name>
</gene>
<proteinExistence type="inferred from homology"/>
<dbReference type="GO" id="GO:0016020">
    <property type="term" value="C:membrane"/>
    <property type="evidence" value="ECO:0007669"/>
    <property type="project" value="UniProtKB-SubCell"/>
</dbReference>
<evidence type="ECO:0000313" key="9">
    <source>
        <dbReference type="EMBL" id="KAB0349960.1"/>
    </source>
</evidence>
<feature type="transmembrane region" description="Helical" evidence="7">
    <location>
        <begin position="66"/>
        <end position="85"/>
    </location>
</feature>
<evidence type="ECO:0000256" key="4">
    <source>
        <dbReference type="ARBA" id="ARBA00022989"/>
    </source>
</evidence>
<keyword evidence="6" id="KW-0325">Glycoprotein</keyword>
<evidence type="ECO:0000256" key="6">
    <source>
        <dbReference type="ARBA" id="ARBA00023180"/>
    </source>
</evidence>
<feature type="transmembrane region" description="Helical" evidence="7">
    <location>
        <begin position="40"/>
        <end position="60"/>
    </location>
</feature>
<organism evidence="9 10">
    <name type="scientific">Muntiacus muntjak</name>
    <name type="common">Barking deer</name>
    <name type="synonym">Indian muntjac</name>
    <dbReference type="NCBI Taxonomy" id="9888"/>
    <lineage>
        <taxon>Eukaryota</taxon>
        <taxon>Metazoa</taxon>
        <taxon>Chordata</taxon>
        <taxon>Craniata</taxon>
        <taxon>Vertebrata</taxon>
        <taxon>Euteleostomi</taxon>
        <taxon>Mammalia</taxon>
        <taxon>Eutheria</taxon>
        <taxon>Laurasiatheria</taxon>
        <taxon>Artiodactyla</taxon>
        <taxon>Ruminantia</taxon>
        <taxon>Pecora</taxon>
        <taxon>Cervidae</taxon>
        <taxon>Muntiacinae</taxon>
        <taxon>Muntiacus</taxon>
    </lineage>
</organism>
<accession>A0A5N3VKW0</accession>
<dbReference type="PANTHER" id="PTHR10796">
    <property type="entry name" value="PATCHED-RELATED"/>
    <property type="match status" value="1"/>
</dbReference>
<keyword evidence="3 7" id="KW-0812">Transmembrane</keyword>
<keyword evidence="4 7" id="KW-1133">Transmembrane helix</keyword>
<evidence type="ECO:0000256" key="1">
    <source>
        <dbReference type="ARBA" id="ARBA00004141"/>
    </source>
</evidence>
<reference evidence="9 10" key="1">
    <citation type="submission" date="2019-06" db="EMBL/GenBank/DDBJ databases">
        <title>Discovery of a novel chromosome fission-fusion reversal in muntjac.</title>
        <authorList>
            <person name="Mudd A.B."/>
            <person name="Bredeson J.V."/>
            <person name="Baum R."/>
            <person name="Hockemeyer D."/>
            <person name="Rokhsar D.S."/>
        </authorList>
    </citation>
    <scope>NUCLEOTIDE SEQUENCE [LARGE SCALE GENOMIC DNA]</scope>
    <source>
        <strain evidence="9">UTSW_UCB_Mm</strain>
        <tissue evidence="9">Fibroblast cell line</tissue>
    </source>
</reference>
<evidence type="ECO:0000256" key="7">
    <source>
        <dbReference type="SAM" id="Phobius"/>
    </source>
</evidence>
<dbReference type="Pfam" id="PF02460">
    <property type="entry name" value="Patched"/>
    <property type="match status" value="1"/>
</dbReference>
<dbReference type="InterPro" id="IPR051697">
    <property type="entry name" value="Patched_domain-protein"/>
</dbReference>
<dbReference type="InterPro" id="IPR003392">
    <property type="entry name" value="PTHD_SSD"/>
</dbReference>
<evidence type="ECO:0000259" key="8">
    <source>
        <dbReference type="PROSITE" id="PS50156"/>
    </source>
</evidence>
<keyword evidence="10" id="KW-1185">Reference proteome</keyword>
<dbReference type="PROSITE" id="PS50156">
    <property type="entry name" value="SSD"/>
    <property type="match status" value="1"/>
</dbReference>
<evidence type="ECO:0000313" key="10">
    <source>
        <dbReference type="Proteomes" id="UP000326458"/>
    </source>
</evidence>
<evidence type="ECO:0000256" key="3">
    <source>
        <dbReference type="ARBA" id="ARBA00022692"/>
    </source>
</evidence>
<protein>
    <recommendedName>
        <fullName evidence="8">SSD domain-containing protein</fullName>
    </recommendedName>
</protein>
<dbReference type="SUPFAM" id="SSF82866">
    <property type="entry name" value="Multidrug efflux transporter AcrB transmembrane domain"/>
    <property type="match status" value="1"/>
</dbReference>
<sequence>MVYNRKWSLKCVGVDDILTIISAWQRTSLMDSISKRISDVYAKVAVSMTITTITDVLAFYTGTVTSFRSVQYFCIYTGATLLLLFL</sequence>
<evidence type="ECO:0000256" key="5">
    <source>
        <dbReference type="ARBA" id="ARBA00023136"/>
    </source>
</evidence>
<comment type="similarity">
    <text evidence="2">Belongs to the patched family.</text>
</comment>
<comment type="caution">
    <text evidence="9">The sequence shown here is derived from an EMBL/GenBank/DDBJ whole genome shotgun (WGS) entry which is preliminary data.</text>
</comment>